<organism evidence="1 2">
    <name type="scientific">Saccharomonospora azurea NA-128</name>
    <dbReference type="NCBI Taxonomy" id="882081"/>
    <lineage>
        <taxon>Bacteria</taxon>
        <taxon>Bacillati</taxon>
        <taxon>Actinomycetota</taxon>
        <taxon>Actinomycetes</taxon>
        <taxon>Pseudonocardiales</taxon>
        <taxon>Pseudonocardiaceae</taxon>
        <taxon>Saccharomonospora</taxon>
    </lineage>
</organism>
<gene>
    <name evidence="1" type="ORF">SacazDRAFT_00717</name>
</gene>
<dbReference type="EMBL" id="CM001466">
    <property type="protein sequence ID" value="EHY87665.1"/>
    <property type="molecule type" value="Genomic_DNA"/>
</dbReference>
<dbReference type="HOGENOM" id="CLU_2719903_0_0_11"/>
<accession>H8GBE3</accession>
<protein>
    <submittedName>
        <fullName evidence="1">Uncharacterized protein</fullName>
    </submittedName>
</protein>
<evidence type="ECO:0000313" key="2">
    <source>
        <dbReference type="Proteomes" id="UP000004705"/>
    </source>
</evidence>
<name>H8GBE3_9PSEU</name>
<keyword evidence="2" id="KW-1185">Reference proteome</keyword>
<proteinExistence type="predicted"/>
<reference evidence="1 2" key="1">
    <citation type="journal article" date="2012" name="Stand. Genomic Sci.">
        <title>Genome sequence of the soil bacterium Saccharomonospora azurea type strain (NA-128(T)).</title>
        <authorList>
            <person name="Klenk H.P."/>
            <person name="Held B."/>
            <person name="Lucas S."/>
            <person name="Lapidus A."/>
            <person name="Copeland A."/>
            <person name="Hammon N."/>
            <person name="Pitluck S."/>
            <person name="Goodwin L.A."/>
            <person name="Han C."/>
            <person name="Tapia R."/>
            <person name="Brambilla E.M."/>
            <person name="Potter G."/>
            <person name="Land M."/>
            <person name="Ivanova N."/>
            <person name="Rohde M."/>
            <person name="Goker M."/>
            <person name="Detter J.C."/>
            <person name="Kyrpides N.C."/>
            <person name="Woyke T."/>
        </authorList>
    </citation>
    <scope>NUCLEOTIDE SEQUENCE [LARGE SCALE GENOMIC DNA]</scope>
    <source>
        <strain evidence="1 2">NA-128</strain>
    </source>
</reference>
<evidence type="ECO:0000313" key="1">
    <source>
        <dbReference type="EMBL" id="EHY87665.1"/>
    </source>
</evidence>
<sequence length="72" mass="8021">MAYSVPFLPAAECWVARPGRASWVTDDSRWLYNDLYPWGWGEHAYMKCEHACAGRGHGCVGGMSESVCALPR</sequence>
<dbReference type="AlphaFoldDB" id="H8GBE3"/>
<dbReference type="Proteomes" id="UP000004705">
    <property type="component" value="Chromosome"/>
</dbReference>